<dbReference type="SUPFAM" id="SSF52540">
    <property type="entry name" value="P-loop containing nucleoside triphosphate hydrolases"/>
    <property type="match status" value="1"/>
</dbReference>
<dbReference type="Proteomes" id="UP000735302">
    <property type="component" value="Unassembled WGS sequence"/>
</dbReference>
<dbReference type="InterPro" id="IPR006703">
    <property type="entry name" value="G_AIG1"/>
</dbReference>
<keyword evidence="4" id="KW-1133">Transmembrane helix</keyword>
<proteinExistence type="inferred from homology"/>
<feature type="domain" description="AIG1-type G" evidence="5">
    <location>
        <begin position="10"/>
        <end position="223"/>
    </location>
</feature>
<evidence type="ECO:0000313" key="6">
    <source>
        <dbReference type="EMBL" id="GFN79381.1"/>
    </source>
</evidence>
<gene>
    <name evidence="6" type="ORF">PoB_000588700</name>
</gene>
<comment type="similarity">
    <text evidence="1">Belongs to the TRAFAC class TrmE-Era-EngA-EngB-Septin-like GTPase superfamily. AIG1/Toc34/Toc159-like paraseptin GTPase family. IAN subfamily.</text>
</comment>
<reference evidence="6 7" key="1">
    <citation type="journal article" date="2021" name="Elife">
        <title>Chloroplast acquisition without the gene transfer in kleptoplastic sea slugs, Plakobranchus ocellatus.</title>
        <authorList>
            <person name="Maeda T."/>
            <person name="Takahashi S."/>
            <person name="Yoshida T."/>
            <person name="Shimamura S."/>
            <person name="Takaki Y."/>
            <person name="Nagai Y."/>
            <person name="Toyoda A."/>
            <person name="Suzuki Y."/>
            <person name="Arimoto A."/>
            <person name="Ishii H."/>
            <person name="Satoh N."/>
            <person name="Nishiyama T."/>
            <person name="Hasebe M."/>
            <person name="Maruyama T."/>
            <person name="Minagawa J."/>
            <person name="Obokata J."/>
            <person name="Shigenobu S."/>
        </authorList>
    </citation>
    <scope>NUCLEOTIDE SEQUENCE [LARGE SCALE GENOMIC DNA]</scope>
</reference>
<evidence type="ECO:0000259" key="5">
    <source>
        <dbReference type="PROSITE" id="PS51720"/>
    </source>
</evidence>
<dbReference type="PROSITE" id="PS51720">
    <property type="entry name" value="G_AIG1"/>
    <property type="match status" value="1"/>
</dbReference>
<evidence type="ECO:0000256" key="1">
    <source>
        <dbReference type="ARBA" id="ARBA00008535"/>
    </source>
</evidence>
<sequence>MALASVRIPTEPLFLHLLGKIGSGKSSTGNTILGWKVFNTQSSTSAVTREIQRQRGQMGKLNVEVVDGPGLVEANTGVSLAAIDASNKIVQENEANAHIFLIVCRYGDPFSLDDKAMLDALRSAYGSQVFRNHGIIIMTCGGNFAADTEGQNISFTTWCQSQTGTFADLLKQCQGRVVLIENCGKPRFHDQHALNKLGELLDGMDLESATGRRLKQDKKELKKWVYRVPFTLSLIAFFFLWRYLTHGRLFFSFW</sequence>
<feature type="transmembrane region" description="Helical" evidence="4">
    <location>
        <begin position="224"/>
        <end position="244"/>
    </location>
</feature>
<name>A0AAV3Y9C1_9GAST</name>
<evidence type="ECO:0000256" key="2">
    <source>
        <dbReference type="ARBA" id="ARBA00022741"/>
    </source>
</evidence>
<evidence type="ECO:0000256" key="3">
    <source>
        <dbReference type="ARBA" id="ARBA00023134"/>
    </source>
</evidence>
<keyword evidence="4" id="KW-0812">Transmembrane</keyword>
<dbReference type="PANTHER" id="PTHR10903">
    <property type="entry name" value="GTPASE, IMAP FAMILY MEMBER-RELATED"/>
    <property type="match status" value="1"/>
</dbReference>
<dbReference type="PANTHER" id="PTHR10903:SF184">
    <property type="entry name" value="GTP-BINDING PROTEIN A"/>
    <property type="match status" value="1"/>
</dbReference>
<protein>
    <submittedName>
        <fullName evidence="6">Immune-associated nucleotide-binding protein 10</fullName>
    </submittedName>
</protein>
<comment type="caution">
    <text evidence="6">The sequence shown here is derived from an EMBL/GenBank/DDBJ whole genome shotgun (WGS) entry which is preliminary data.</text>
</comment>
<evidence type="ECO:0000313" key="7">
    <source>
        <dbReference type="Proteomes" id="UP000735302"/>
    </source>
</evidence>
<dbReference type="Gene3D" id="3.40.50.300">
    <property type="entry name" value="P-loop containing nucleotide triphosphate hydrolases"/>
    <property type="match status" value="1"/>
</dbReference>
<evidence type="ECO:0000256" key="4">
    <source>
        <dbReference type="SAM" id="Phobius"/>
    </source>
</evidence>
<accession>A0AAV3Y9C1</accession>
<dbReference type="AlphaFoldDB" id="A0AAV3Y9C1"/>
<keyword evidence="7" id="KW-1185">Reference proteome</keyword>
<organism evidence="6 7">
    <name type="scientific">Plakobranchus ocellatus</name>
    <dbReference type="NCBI Taxonomy" id="259542"/>
    <lineage>
        <taxon>Eukaryota</taxon>
        <taxon>Metazoa</taxon>
        <taxon>Spiralia</taxon>
        <taxon>Lophotrochozoa</taxon>
        <taxon>Mollusca</taxon>
        <taxon>Gastropoda</taxon>
        <taxon>Heterobranchia</taxon>
        <taxon>Euthyneura</taxon>
        <taxon>Panpulmonata</taxon>
        <taxon>Sacoglossa</taxon>
        <taxon>Placobranchoidea</taxon>
        <taxon>Plakobranchidae</taxon>
        <taxon>Plakobranchus</taxon>
    </lineage>
</organism>
<dbReference type="InterPro" id="IPR027417">
    <property type="entry name" value="P-loop_NTPase"/>
</dbReference>
<dbReference type="GO" id="GO:0005525">
    <property type="term" value="F:GTP binding"/>
    <property type="evidence" value="ECO:0007669"/>
    <property type="project" value="UniProtKB-KW"/>
</dbReference>
<keyword evidence="4" id="KW-0472">Membrane</keyword>
<keyword evidence="2" id="KW-0547">Nucleotide-binding</keyword>
<dbReference type="Pfam" id="PF04548">
    <property type="entry name" value="AIG1"/>
    <property type="match status" value="1"/>
</dbReference>
<dbReference type="InterPro" id="IPR045058">
    <property type="entry name" value="GIMA/IAN/Toc"/>
</dbReference>
<dbReference type="EMBL" id="BLXT01000663">
    <property type="protein sequence ID" value="GFN79381.1"/>
    <property type="molecule type" value="Genomic_DNA"/>
</dbReference>
<keyword evidence="3" id="KW-0342">GTP-binding</keyword>